<evidence type="ECO:0000256" key="2">
    <source>
        <dbReference type="ARBA" id="ARBA00022741"/>
    </source>
</evidence>
<dbReference type="Proteomes" id="UP000823632">
    <property type="component" value="Unassembled WGS sequence"/>
</dbReference>
<gene>
    <name evidence="6" type="ORF">IAC76_09625</name>
</gene>
<dbReference type="PANTHER" id="PTHR23407">
    <property type="entry name" value="ATPASE INHIBITOR/5-FORMYLTETRAHYDROFOLATE CYCLO-LIGASE"/>
    <property type="match status" value="1"/>
</dbReference>
<keyword evidence="3 4" id="KW-0067">ATP-binding</keyword>
<keyword evidence="2 4" id="KW-0547">Nucleotide-binding</keyword>
<proteinExistence type="inferred from homology"/>
<evidence type="ECO:0000313" key="6">
    <source>
        <dbReference type="EMBL" id="MBO8431632.1"/>
    </source>
</evidence>
<dbReference type="InterPro" id="IPR002698">
    <property type="entry name" value="FTHF_cligase"/>
</dbReference>
<dbReference type="PANTHER" id="PTHR23407:SF1">
    <property type="entry name" value="5-FORMYLTETRAHYDROFOLATE CYCLO-LIGASE"/>
    <property type="match status" value="1"/>
</dbReference>
<comment type="similarity">
    <text evidence="1 5">Belongs to the 5-formyltetrahydrofolate cyclo-ligase family.</text>
</comment>
<dbReference type="InterPro" id="IPR037171">
    <property type="entry name" value="NagB/RpiA_transferase-like"/>
</dbReference>
<dbReference type="InterPro" id="IPR024185">
    <property type="entry name" value="FTHF_cligase-like_sf"/>
</dbReference>
<dbReference type="EC" id="6.3.3.2" evidence="5"/>
<feature type="binding site" evidence="4">
    <location>
        <position position="52"/>
    </location>
    <ligand>
        <name>substrate</name>
    </ligand>
</feature>
<dbReference type="GO" id="GO:0009396">
    <property type="term" value="P:folic acid-containing compound biosynthetic process"/>
    <property type="evidence" value="ECO:0007669"/>
    <property type="project" value="TreeGrafter"/>
</dbReference>
<dbReference type="GO" id="GO:0005524">
    <property type="term" value="F:ATP binding"/>
    <property type="evidence" value="ECO:0007669"/>
    <property type="project" value="UniProtKB-KW"/>
</dbReference>
<feature type="binding site" evidence="4">
    <location>
        <begin position="4"/>
        <end position="8"/>
    </location>
    <ligand>
        <name>ATP</name>
        <dbReference type="ChEBI" id="CHEBI:30616"/>
    </ligand>
</feature>
<evidence type="ECO:0000256" key="1">
    <source>
        <dbReference type="ARBA" id="ARBA00010638"/>
    </source>
</evidence>
<keyword evidence="6" id="KW-0436">Ligase</keyword>
<organism evidence="6 7">
    <name type="scientific">Candidatus Scatousia excrementipullorum</name>
    <dbReference type="NCBI Taxonomy" id="2840936"/>
    <lineage>
        <taxon>Bacteria</taxon>
        <taxon>Candidatus Scatousia</taxon>
    </lineage>
</organism>
<reference evidence="6" key="1">
    <citation type="submission" date="2020-10" db="EMBL/GenBank/DDBJ databases">
        <authorList>
            <person name="Gilroy R."/>
        </authorList>
    </citation>
    <scope>NUCLEOTIDE SEQUENCE</scope>
    <source>
        <strain evidence="6">10192</strain>
    </source>
</reference>
<evidence type="ECO:0000256" key="3">
    <source>
        <dbReference type="ARBA" id="ARBA00022840"/>
    </source>
</evidence>
<dbReference type="Pfam" id="PF01812">
    <property type="entry name" value="5-FTHF_cyc-lig"/>
    <property type="match status" value="1"/>
</dbReference>
<feature type="binding site" evidence="4">
    <location>
        <begin position="122"/>
        <end position="130"/>
    </location>
    <ligand>
        <name>ATP</name>
        <dbReference type="ChEBI" id="CHEBI:30616"/>
    </ligand>
</feature>
<dbReference type="SUPFAM" id="SSF100950">
    <property type="entry name" value="NagB/RpiA/CoA transferase-like"/>
    <property type="match status" value="1"/>
</dbReference>
<protein>
    <recommendedName>
        <fullName evidence="5">5-formyltetrahydrofolate cyclo-ligase</fullName>
        <ecNumber evidence="5">6.3.3.2</ecNumber>
    </recommendedName>
</protein>
<dbReference type="PIRSF" id="PIRSF006806">
    <property type="entry name" value="FTHF_cligase"/>
    <property type="match status" value="1"/>
</dbReference>
<comment type="caution">
    <text evidence="6">The sequence shown here is derived from an EMBL/GenBank/DDBJ whole genome shotgun (WGS) entry which is preliminary data.</text>
</comment>
<name>A0A9D9H130_9BACT</name>
<evidence type="ECO:0000313" key="7">
    <source>
        <dbReference type="Proteomes" id="UP000823632"/>
    </source>
</evidence>
<dbReference type="GO" id="GO:0046872">
    <property type="term" value="F:metal ion binding"/>
    <property type="evidence" value="ECO:0007669"/>
    <property type="project" value="UniProtKB-KW"/>
</dbReference>
<evidence type="ECO:0000256" key="4">
    <source>
        <dbReference type="PIRSR" id="PIRSR006806-1"/>
    </source>
</evidence>
<keyword evidence="5" id="KW-0460">Magnesium</keyword>
<keyword evidence="5" id="KW-0479">Metal-binding</keyword>
<sequence length="175" mass="20446">MLEKTHLRTKFKEERKSLDVEQISRDIVRNIRSQAFYKKAEHVMIFYPLKYEINLLDLLNDDKNFYFPKVHGENLLVCPYESSVKFEKAAFNIYEPCSAPVFPEILDLIFVPALAVDKNNFRLGYGGGFYDRFLKTIDVITAVPIYENFVVEELPHDDYDVRVDCIITNGKKAHV</sequence>
<comment type="cofactor">
    <cofactor evidence="5">
        <name>Mg(2+)</name>
        <dbReference type="ChEBI" id="CHEBI:18420"/>
    </cofactor>
</comment>
<dbReference type="GO" id="GO:0030272">
    <property type="term" value="F:5-formyltetrahydrofolate cyclo-ligase activity"/>
    <property type="evidence" value="ECO:0007669"/>
    <property type="project" value="UniProtKB-EC"/>
</dbReference>
<reference evidence="6" key="2">
    <citation type="journal article" date="2021" name="PeerJ">
        <title>Extensive microbial diversity within the chicken gut microbiome revealed by metagenomics and culture.</title>
        <authorList>
            <person name="Gilroy R."/>
            <person name="Ravi A."/>
            <person name="Getino M."/>
            <person name="Pursley I."/>
            <person name="Horton D.L."/>
            <person name="Alikhan N.F."/>
            <person name="Baker D."/>
            <person name="Gharbi K."/>
            <person name="Hall N."/>
            <person name="Watson M."/>
            <person name="Adriaenssens E.M."/>
            <person name="Foster-Nyarko E."/>
            <person name="Jarju S."/>
            <person name="Secka A."/>
            <person name="Antonio M."/>
            <person name="Oren A."/>
            <person name="Chaudhuri R.R."/>
            <person name="La Ragione R."/>
            <person name="Hildebrand F."/>
            <person name="Pallen M.J."/>
        </authorList>
    </citation>
    <scope>NUCLEOTIDE SEQUENCE</scope>
    <source>
        <strain evidence="6">10192</strain>
    </source>
</reference>
<dbReference type="EMBL" id="JADIND010000217">
    <property type="protein sequence ID" value="MBO8431632.1"/>
    <property type="molecule type" value="Genomic_DNA"/>
</dbReference>
<evidence type="ECO:0000256" key="5">
    <source>
        <dbReference type="RuleBase" id="RU361279"/>
    </source>
</evidence>
<accession>A0A9D9H130</accession>
<dbReference type="Gene3D" id="3.40.50.10420">
    <property type="entry name" value="NagB/RpiA/CoA transferase-like"/>
    <property type="match status" value="1"/>
</dbReference>
<comment type="catalytic activity">
    <reaction evidence="5">
        <text>(6S)-5-formyl-5,6,7,8-tetrahydrofolate + ATP = (6R)-5,10-methenyltetrahydrofolate + ADP + phosphate</text>
        <dbReference type="Rhea" id="RHEA:10488"/>
        <dbReference type="ChEBI" id="CHEBI:30616"/>
        <dbReference type="ChEBI" id="CHEBI:43474"/>
        <dbReference type="ChEBI" id="CHEBI:57455"/>
        <dbReference type="ChEBI" id="CHEBI:57457"/>
        <dbReference type="ChEBI" id="CHEBI:456216"/>
        <dbReference type="EC" id="6.3.3.2"/>
    </reaction>
</comment>
<dbReference type="GO" id="GO:0035999">
    <property type="term" value="P:tetrahydrofolate interconversion"/>
    <property type="evidence" value="ECO:0007669"/>
    <property type="project" value="TreeGrafter"/>
</dbReference>
<dbReference type="NCBIfam" id="TIGR02727">
    <property type="entry name" value="MTHFS_bact"/>
    <property type="match status" value="1"/>
</dbReference>
<dbReference type="AlphaFoldDB" id="A0A9D9H130"/>